<evidence type="ECO:0000313" key="1">
    <source>
        <dbReference type="EMBL" id="KAK0399162.1"/>
    </source>
</evidence>
<comment type="caution">
    <text evidence="1">The sequence shown here is derived from an EMBL/GenBank/DDBJ whole genome shotgun (WGS) entry which is preliminary data.</text>
</comment>
<gene>
    <name evidence="1" type="ORF">QR680_002925</name>
</gene>
<name>A0AA39H793_9BILA</name>
<dbReference type="AlphaFoldDB" id="A0AA39H793"/>
<reference evidence="1" key="1">
    <citation type="submission" date="2023-06" db="EMBL/GenBank/DDBJ databases">
        <title>Genomic analysis of the entomopathogenic nematode Steinernema hermaphroditum.</title>
        <authorList>
            <person name="Schwarz E.M."/>
            <person name="Heppert J.K."/>
            <person name="Baniya A."/>
            <person name="Schwartz H.T."/>
            <person name="Tan C.-H."/>
            <person name="Antoshechkin I."/>
            <person name="Sternberg P.W."/>
            <person name="Goodrich-Blair H."/>
            <person name="Dillman A.R."/>
        </authorList>
    </citation>
    <scope>NUCLEOTIDE SEQUENCE</scope>
    <source>
        <strain evidence="1">PS9179</strain>
        <tissue evidence="1">Whole animal</tissue>
    </source>
</reference>
<accession>A0AA39H793</accession>
<organism evidence="1 2">
    <name type="scientific">Steinernema hermaphroditum</name>
    <dbReference type="NCBI Taxonomy" id="289476"/>
    <lineage>
        <taxon>Eukaryota</taxon>
        <taxon>Metazoa</taxon>
        <taxon>Ecdysozoa</taxon>
        <taxon>Nematoda</taxon>
        <taxon>Chromadorea</taxon>
        <taxon>Rhabditida</taxon>
        <taxon>Tylenchina</taxon>
        <taxon>Panagrolaimomorpha</taxon>
        <taxon>Strongyloidoidea</taxon>
        <taxon>Steinernematidae</taxon>
        <taxon>Steinernema</taxon>
    </lineage>
</organism>
<sequence length="83" mass="9678">MFMDSLGELMPMEGKLHKTVQAEDFVDSKKWVSISREHSKNVTHSKSNSELLSWLYLEARVRIRRKAGNLQQSMRSLSRMLVL</sequence>
<dbReference type="EMBL" id="JAUCMV010000005">
    <property type="protein sequence ID" value="KAK0399162.1"/>
    <property type="molecule type" value="Genomic_DNA"/>
</dbReference>
<proteinExistence type="predicted"/>
<protein>
    <submittedName>
        <fullName evidence="1">Uncharacterized protein</fullName>
    </submittedName>
</protein>
<dbReference type="Proteomes" id="UP001175271">
    <property type="component" value="Unassembled WGS sequence"/>
</dbReference>
<evidence type="ECO:0000313" key="2">
    <source>
        <dbReference type="Proteomes" id="UP001175271"/>
    </source>
</evidence>
<keyword evidence="2" id="KW-1185">Reference proteome</keyword>